<keyword evidence="13" id="KW-1133">Transmembrane helix</keyword>
<keyword evidence="11" id="KW-0418">Kinase</keyword>
<dbReference type="SUPFAM" id="SSF52047">
    <property type="entry name" value="RNI-like"/>
    <property type="match status" value="1"/>
</dbReference>
<dbReference type="PANTHER" id="PTHR27008:SF486">
    <property type="entry name" value="LRR RECEPTOR-LIKE SERINE_THREONINE-PROTEIN KINASE RCH1"/>
    <property type="match status" value="1"/>
</dbReference>
<keyword evidence="7" id="KW-0812">Transmembrane</keyword>
<evidence type="ECO:0000313" key="22">
    <source>
        <dbReference type="Proteomes" id="UP001190926"/>
    </source>
</evidence>
<proteinExistence type="inferred from homology"/>
<evidence type="ECO:0000256" key="1">
    <source>
        <dbReference type="ARBA" id="ARBA00004167"/>
    </source>
</evidence>
<dbReference type="Gene3D" id="3.80.10.10">
    <property type="entry name" value="Ribonuclease Inhibitor"/>
    <property type="match status" value="3"/>
</dbReference>
<dbReference type="Pfam" id="PF00069">
    <property type="entry name" value="Pkinase"/>
    <property type="match status" value="1"/>
</dbReference>
<keyword evidence="12 18" id="KW-0067">ATP-binding</keyword>
<comment type="subcellular location">
    <subcellularLocation>
        <location evidence="1">Membrane</location>
        <topology evidence="1">Single-pass membrane protein</topology>
    </subcellularLocation>
</comment>
<dbReference type="GO" id="GO:0051707">
    <property type="term" value="P:response to other organism"/>
    <property type="evidence" value="ECO:0007669"/>
    <property type="project" value="UniProtKB-ARBA"/>
</dbReference>
<dbReference type="PROSITE" id="PS50011">
    <property type="entry name" value="PROTEIN_KINASE_DOM"/>
    <property type="match status" value="1"/>
</dbReference>
<dbReference type="FunFam" id="1.10.510.10:FF:000569">
    <property type="entry name" value="Serine/threonine-protein kinase-like protein CCR4"/>
    <property type="match status" value="1"/>
</dbReference>
<evidence type="ECO:0000256" key="2">
    <source>
        <dbReference type="ARBA" id="ARBA00008684"/>
    </source>
</evidence>
<keyword evidence="5" id="KW-0433">Leucine-rich repeat</keyword>
<evidence type="ECO:0000256" key="12">
    <source>
        <dbReference type="ARBA" id="ARBA00022840"/>
    </source>
</evidence>
<dbReference type="AlphaFoldDB" id="A0AAD4NY02"/>
<dbReference type="EC" id="2.7.11.1" evidence="3"/>
<evidence type="ECO:0000256" key="18">
    <source>
        <dbReference type="PROSITE-ProRule" id="PRU10141"/>
    </source>
</evidence>
<evidence type="ECO:0000256" key="5">
    <source>
        <dbReference type="ARBA" id="ARBA00022614"/>
    </source>
</evidence>
<evidence type="ECO:0000256" key="11">
    <source>
        <dbReference type="ARBA" id="ARBA00022777"/>
    </source>
</evidence>
<evidence type="ECO:0000259" key="20">
    <source>
        <dbReference type="PROSITE" id="PS50011"/>
    </source>
</evidence>
<feature type="chain" id="PRO_5041988562" description="non-specific serine/threonine protein kinase" evidence="19">
    <location>
        <begin position="19"/>
        <end position="1134"/>
    </location>
</feature>
<dbReference type="PROSITE" id="PS00107">
    <property type="entry name" value="PROTEIN_KINASE_ATP"/>
    <property type="match status" value="1"/>
</dbReference>
<dbReference type="PROSITE" id="PS00108">
    <property type="entry name" value="PROTEIN_KINASE_ST"/>
    <property type="match status" value="1"/>
</dbReference>
<name>A0AAD4NY02_PERFH</name>
<evidence type="ECO:0000256" key="3">
    <source>
        <dbReference type="ARBA" id="ARBA00012513"/>
    </source>
</evidence>
<comment type="similarity">
    <text evidence="2">Belongs to the protein kinase superfamily. Ser/Thr protein kinase family.</text>
</comment>
<keyword evidence="22" id="KW-1185">Reference proteome</keyword>
<evidence type="ECO:0000313" key="21">
    <source>
        <dbReference type="EMBL" id="KAH6756274.1"/>
    </source>
</evidence>
<dbReference type="Pfam" id="PF00560">
    <property type="entry name" value="LRR_1"/>
    <property type="match status" value="8"/>
</dbReference>
<sequence length="1134" mass="125614">MFALFLGYVLFLVPIPSASQPQAALQLLRFRNSLPESSKSLLHWNQTTSSSAHCRWPGVSCMSETDIRVESLELVSFGLSGILEDSISYLCQLPDLIKIDLSGNNFSGKVPAELGNCSKLNVVFLYNNSLSGLIPPDIFVPGRLQGIDLGLNGLSETIPPEVGQCKSLVLLGLDSNLLNGEIPSEMFSLPNLSQVYLRKNNLTGTLPDLPSSCLLSELQVSGNSFNGPLPLSLSNCNDLTFLDASNNNLGGIMQQNIFQGLTKLKYLYLHGNKFEGQIPMSLWSLRNLTELVLRGDRFNGNRFNGSIPEDIRHCDQLTYLDLSGNILTGHIPASVSYLRNLGILYLEDNMLDGSLPPELGNCSSLVEVIIRHNQISGILPPEICGLRSLKKLRVAHNHFEGPIPHCIDSLISLEELELHNNSFTGRIPSGISKLTNLTILTMAQNNLTGEVPPDLGKNNVPGLVILDLTGNHLTGEIPSTVCSGNSLLRLTLGDNQFTGSFPTEIIKCKPLYRLFLYNNRLQGSIPNDVGITSSISHFDIQGNLFEGTIPTVFGSWSNLSFIYLSGNKFSGSIPQEFGRLQNLEELRISSNRLTGEIPPELSRCPKITELDLSKNELTGGVPSDILYSSTLAIIRLQDNKLTGVIPESFMSSQSMRELQLGNNLLEGPFPCSLSRLQNFDILNISMNQFSGAIPRCIGNLDKLETLDISSNNFAGEIPPEANNMRALSFLNISYNHLSGQIPAVWVKALEPHPRTSLGNPRLCSVSTKIGKCGSHKKALSGGILAGIITGSLFSTACLLAAIHALVTRIWHRIPSSPHQALLYHQSRNEDLPEDLSFLDILRGTEGWSDKHVIGRGKHGTVYRAQSVKSNKHWAVKKVDLTETKFNSEMKILNQVRHRNILRMGGYSIRNGYGYIVTEYMPEGTLYQLLHKRRPRVPLNWEQRYHIALGIAQGLSYLHHDCVPQIIHRDIKSDNILLDSEFEPKIGDFGAAKLDSDVDENQTVSTIIGTLGYIAPENAYSTKLTDKCDVYSYGVTMLELLCRKLPVDPSFDEGLDIVSWVRMIVHGDDNHFSCLDEEVKYWEKEDQQEALVMMDLALQCTEMVPDIRPSMRDVVSSLLKFRQKFEVNMTNHSTP</sequence>
<dbReference type="Gene3D" id="1.10.510.10">
    <property type="entry name" value="Transferase(Phosphotransferase) domain 1"/>
    <property type="match status" value="1"/>
</dbReference>
<dbReference type="FunFam" id="3.80.10.10:FF:000385">
    <property type="entry name" value="Leucine-rich repeat family protein"/>
    <property type="match status" value="1"/>
</dbReference>
<dbReference type="PANTHER" id="PTHR27008">
    <property type="entry name" value="OS04G0122200 PROTEIN"/>
    <property type="match status" value="1"/>
</dbReference>
<protein>
    <recommendedName>
        <fullName evidence="3">non-specific serine/threonine protein kinase</fullName>
        <ecNumber evidence="3">2.7.11.1</ecNumber>
    </recommendedName>
</protein>
<evidence type="ECO:0000256" key="8">
    <source>
        <dbReference type="ARBA" id="ARBA00022729"/>
    </source>
</evidence>
<dbReference type="InterPro" id="IPR032675">
    <property type="entry name" value="LRR_dom_sf"/>
</dbReference>
<comment type="catalytic activity">
    <reaction evidence="17">
        <text>L-seryl-[protein] + ATP = O-phospho-L-seryl-[protein] + ADP + H(+)</text>
        <dbReference type="Rhea" id="RHEA:17989"/>
        <dbReference type="Rhea" id="RHEA-COMP:9863"/>
        <dbReference type="Rhea" id="RHEA-COMP:11604"/>
        <dbReference type="ChEBI" id="CHEBI:15378"/>
        <dbReference type="ChEBI" id="CHEBI:29999"/>
        <dbReference type="ChEBI" id="CHEBI:30616"/>
        <dbReference type="ChEBI" id="CHEBI:83421"/>
        <dbReference type="ChEBI" id="CHEBI:456216"/>
        <dbReference type="EC" id="2.7.11.1"/>
    </reaction>
</comment>
<dbReference type="GO" id="GO:0006952">
    <property type="term" value="P:defense response"/>
    <property type="evidence" value="ECO:0007669"/>
    <property type="project" value="UniProtKB-ARBA"/>
</dbReference>
<evidence type="ECO:0000256" key="7">
    <source>
        <dbReference type="ARBA" id="ARBA00022692"/>
    </source>
</evidence>
<dbReference type="Pfam" id="PF08263">
    <property type="entry name" value="LRRNT_2"/>
    <property type="match status" value="1"/>
</dbReference>
<dbReference type="CDD" id="cd14066">
    <property type="entry name" value="STKc_IRAK"/>
    <property type="match status" value="1"/>
</dbReference>
<dbReference type="GO" id="GO:0005524">
    <property type="term" value="F:ATP binding"/>
    <property type="evidence" value="ECO:0007669"/>
    <property type="project" value="UniProtKB-UniRule"/>
</dbReference>
<dbReference type="SMART" id="SM00369">
    <property type="entry name" value="LRR_TYP"/>
    <property type="match status" value="9"/>
</dbReference>
<evidence type="ECO:0000256" key="6">
    <source>
        <dbReference type="ARBA" id="ARBA00022679"/>
    </source>
</evidence>
<keyword evidence="9" id="KW-0677">Repeat</keyword>
<gene>
    <name evidence="21" type="ORF">C2S53_003694</name>
</gene>
<dbReference type="FunFam" id="3.80.10.10:FF:000041">
    <property type="entry name" value="LRR receptor-like serine/threonine-protein kinase ERECTA"/>
    <property type="match status" value="2"/>
</dbReference>
<keyword evidence="6" id="KW-0808">Transferase</keyword>
<evidence type="ECO:0000256" key="4">
    <source>
        <dbReference type="ARBA" id="ARBA00022527"/>
    </source>
</evidence>
<evidence type="ECO:0000256" key="14">
    <source>
        <dbReference type="ARBA" id="ARBA00023136"/>
    </source>
</evidence>
<dbReference type="InterPro" id="IPR001611">
    <property type="entry name" value="Leu-rich_rpt"/>
</dbReference>
<evidence type="ECO:0000256" key="15">
    <source>
        <dbReference type="ARBA" id="ARBA00023180"/>
    </source>
</evidence>
<dbReference type="InterPro" id="IPR051809">
    <property type="entry name" value="Plant_receptor-like_S/T_kinase"/>
</dbReference>
<feature type="domain" description="Protein kinase" evidence="20">
    <location>
        <begin position="847"/>
        <end position="1121"/>
    </location>
</feature>
<evidence type="ECO:0000256" key="13">
    <source>
        <dbReference type="ARBA" id="ARBA00022989"/>
    </source>
</evidence>
<feature type="binding site" evidence="18">
    <location>
        <position position="877"/>
    </location>
    <ligand>
        <name>ATP</name>
        <dbReference type="ChEBI" id="CHEBI:30616"/>
    </ligand>
</feature>
<reference evidence="21 22" key="1">
    <citation type="journal article" date="2021" name="Nat. Commun.">
        <title>Incipient diploidization of the medicinal plant Perilla within 10,000 years.</title>
        <authorList>
            <person name="Zhang Y."/>
            <person name="Shen Q."/>
            <person name="Leng L."/>
            <person name="Zhang D."/>
            <person name="Chen S."/>
            <person name="Shi Y."/>
            <person name="Ning Z."/>
            <person name="Chen S."/>
        </authorList>
    </citation>
    <scope>NUCLEOTIDE SEQUENCE [LARGE SCALE GENOMIC DNA]</scope>
    <source>
        <strain evidence="22">cv. PC099</strain>
    </source>
</reference>
<dbReference type="InterPro" id="IPR017441">
    <property type="entry name" value="Protein_kinase_ATP_BS"/>
</dbReference>
<dbReference type="GO" id="GO:0016020">
    <property type="term" value="C:membrane"/>
    <property type="evidence" value="ECO:0007669"/>
    <property type="project" value="UniProtKB-SubCell"/>
</dbReference>
<organism evidence="21 22">
    <name type="scientific">Perilla frutescens var. hirtella</name>
    <name type="common">Perilla citriodora</name>
    <name type="synonym">Perilla setoyensis</name>
    <dbReference type="NCBI Taxonomy" id="608512"/>
    <lineage>
        <taxon>Eukaryota</taxon>
        <taxon>Viridiplantae</taxon>
        <taxon>Streptophyta</taxon>
        <taxon>Embryophyta</taxon>
        <taxon>Tracheophyta</taxon>
        <taxon>Spermatophyta</taxon>
        <taxon>Magnoliopsida</taxon>
        <taxon>eudicotyledons</taxon>
        <taxon>Gunneridae</taxon>
        <taxon>Pentapetalae</taxon>
        <taxon>asterids</taxon>
        <taxon>lamiids</taxon>
        <taxon>Lamiales</taxon>
        <taxon>Lamiaceae</taxon>
        <taxon>Nepetoideae</taxon>
        <taxon>Elsholtzieae</taxon>
        <taxon>Perilla</taxon>
    </lineage>
</organism>
<dbReference type="InterPro" id="IPR013210">
    <property type="entry name" value="LRR_N_plant-typ"/>
</dbReference>
<dbReference type="Proteomes" id="UP001190926">
    <property type="component" value="Unassembled WGS sequence"/>
</dbReference>
<dbReference type="InterPro" id="IPR003591">
    <property type="entry name" value="Leu-rich_rpt_typical-subtyp"/>
</dbReference>
<dbReference type="InterPro" id="IPR008271">
    <property type="entry name" value="Ser/Thr_kinase_AS"/>
</dbReference>
<comment type="catalytic activity">
    <reaction evidence="16">
        <text>L-threonyl-[protein] + ATP = O-phospho-L-threonyl-[protein] + ADP + H(+)</text>
        <dbReference type="Rhea" id="RHEA:46608"/>
        <dbReference type="Rhea" id="RHEA-COMP:11060"/>
        <dbReference type="Rhea" id="RHEA-COMP:11605"/>
        <dbReference type="ChEBI" id="CHEBI:15378"/>
        <dbReference type="ChEBI" id="CHEBI:30013"/>
        <dbReference type="ChEBI" id="CHEBI:30616"/>
        <dbReference type="ChEBI" id="CHEBI:61977"/>
        <dbReference type="ChEBI" id="CHEBI:456216"/>
        <dbReference type="EC" id="2.7.11.1"/>
    </reaction>
</comment>
<dbReference type="InterPro" id="IPR011009">
    <property type="entry name" value="Kinase-like_dom_sf"/>
</dbReference>
<evidence type="ECO:0000256" key="19">
    <source>
        <dbReference type="SAM" id="SignalP"/>
    </source>
</evidence>
<keyword evidence="15" id="KW-0325">Glycoprotein</keyword>
<keyword evidence="14" id="KW-0472">Membrane</keyword>
<dbReference type="InterPro" id="IPR000719">
    <property type="entry name" value="Prot_kinase_dom"/>
</dbReference>
<feature type="signal peptide" evidence="19">
    <location>
        <begin position="1"/>
        <end position="18"/>
    </location>
</feature>
<dbReference type="EMBL" id="SDAM02029562">
    <property type="protein sequence ID" value="KAH6756274.1"/>
    <property type="molecule type" value="Genomic_DNA"/>
</dbReference>
<keyword evidence="10 18" id="KW-0547">Nucleotide-binding</keyword>
<evidence type="ECO:0000256" key="9">
    <source>
        <dbReference type="ARBA" id="ARBA00022737"/>
    </source>
</evidence>
<keyword evidence="8 19" id="KW-0732">Signal</keyword>
<dbReference type="GO" id="GO:0004674">
    <property type="term" value="F:protein serine/threonine kinase activity"/>
    <property type="evidence" value="ECO:0007669"/>
    <property type="project" value="UniProtKB-KW"/>
</dbReference>
<dbReference type="SUPFAM" id="SSF56112">
    <property type="entry name" value="Protein kinase-like (PK-like)"/>
    <property type="match status" value="1"/>
</dbReference>
<evidence type="ECO:0000256" key="17">
    <source>
        <dbReference type="ARBA" id="ARBA00048679"/>
    </source>
</evidence>
<dbReference type="FunFam" id="3.80.10.10:FF:000095">
    <property type="entry name" value="LRR receptor-like serine/threonine-protein kinase GSO1"/>
    <property type="match status" value="1"/>
</dbReference>
<accession>A0AAD4NY02</accession>
<dbReference type="SMART" id="SM00220">
    <property type="entry name" value="S_TKc"/>
    <property type="match status" value="1"/>
</dbReference>
<evidence type="ECO:0000256" key="10">
    <source>
        <dbReference type="ARBA" id="ARBA00022741"/>
    </source>
</evidence>
<evidence type="ECO:0000256" key="16">
    <source>
        <dbReference type="ARBA" id="ARBA00047899"/>
    </source>
</evidence>
<dbReference type="Pfam" id="PF13855">
    <property type="entry name" value="LRR_8"/>
    <property type="match status" value="1"/>
</dbReference>
<dbReference type="SUPFAM" id="SSF52058">
    <property type="entry name" value="L domain-like"/>
    <property type="match status" value="2"/>
</dbReference>
<dbReference type="Gene3D" id="3.30.200.20">
    <property type="entry name" value="Phosphorylase Kinase, domain 1"/>
    <property type="match status" value="1"/>
</dbReference>
<keyword evidence="4" id="KW-0723">Serine/threonine-protein kinase</keyword>
<comment type="caution">
    <text evidence="21">The sequence shown here is derived from an EMBL/GenBank/DDBJ whole genome shotgun (WGS) entry which is preliminary data.</text>
</comment>